<gene>
    <name evidence="2" type="ORF">OIE73_26230</name>
</gene>
<dbReference type="Proteomes" id="UP001335325">
    <property type="component" value="Chromosome"/>
</dbReference>
<accession>A0ABZ1GVU5</accession>
<reference evidence="2 3" key="1">
    <citation type="submission" date="2022-10" db="EMBL/GenBank/DDBJ databases">
        <title>The complete genomes of actinobacterial strains from the NBC collection.</title>
        <authorList>
            <person name="Joergensen T.S."/>
            <person name="Alvarez Arevalo M."/>
            <person name="Sterndorff E.B."/>
            <person name="Faurdal D."/>
            <person name="Vuksanovic O."/>
            <person name="Mourched A.-S."/>
            <person name="Charusanti P."/>
            <person name="Shaw S."/>
            <person name="Blin K."/>
            <person name="Weber T."/>
        </authorList>
    </citation>
    <scope>NUCLEOTIDE SEQUENCE [LARGE SCALE GENOMIC DNA]</scope>
    <source>
        <strain evidence="2 3">NBC 01753</strain>
    </source>
</reference>
<dbReference type="InterPro" id="IPR017853">
    <property type="entry name" value="GH"/>
</dbReference>
<sequence length="95" mass="10433">MVSWIRDVPDRYRARTGRDAVIHTATSRWQQRTGNHAGFGTTHPLRVARYAATAGEPPAGRASCTRWQYTSTGPVVGDHDLFDGTVDRVRAPALG</sequence>
<dbReference type="PANTHER" id="PTHR34135">
    <property type="entry name" value="LYSOZYME"/>
    <property type="match status" value="1"/>
</dbReference>
<keyword evidence="3" id="KW-1185">Reference proteome</keyword>
<dbReference type="InterPro" id="IPR002053">
    <property type="entry name" value="Glyco_hydro_25"/>
</dbReference>
<protein>
    <submittedName>
        <fullName evidence="2">GH25 family lysozyme</fullName>
    </submittedName>
</protein>
<dbReference type="Pfam" id="PF01183">
    <property type="entry name" value="Glyco_hydro_25"/>
    <property type="match status" value="1"/>
</dbReference>
<dbReference type="SUPFAM" id="SSF51445">
    <property type="entry name" value="(Trans)glycosidases"/>
    <property type="match status" value="1"/>
</dbReference>
<dbReference type="PANTHER" id="PTHR34135:SF2">
    <property type="entry name" value="LYSOZYME"/>
    <property type="match status" value="1"/>
</dbReference>
<dbReference type="Gene3D" id="3.20.20.80">
    <property type="entry name" value="Glycosidases"/>
    <property type="match status" value="1"/>
</dbReference>
<evidence type="ECO:0000313" key="2">
    <source>
        <dbReference type="EMBL" id="WSD08888.1"/>
    </source>
</evidence>
<comment type="similarity">
    <text evidence="1">Belongs to the glycosyl hydrolase 25 family.</text>
</comment>
<proteinExistence type="inferred from homology"/>
<dbReference type="EMBL" id="CP109134">
    <property type="protein sequence ID" value="WSD08888.1"/>
    <property type="molecule type" value="Genomic_DNA"/>
</dbReference>
<name>A0ABZ1GVU5_9ACTN</name>
<evidence type="ECO:0000256" key="1">
    <source>
        <dbReference type="ARBA" id="ARBA00010646"/>
    </source>
</evidence>
<evidence type="ECO:0000313" key="3">
    <source>
        <dbReference type="Proteomes" id="UP001335325"/>
    </source>
</evidence>
<organism evidence="2 3">
    <name type="scientific">Streptomyces hirsutus</name>
    <dbReference type="NCBI Taxonomy" id="35620"/>
    <lineage>
        <taxon>Bacteria</taxon>
        <taxon>Bacillati</taxon>
        <taxon>Actinomycetota</taxon>
        <taxon>Actinomycetes</taxon>
        <taxon>Kitasatosporales</taxon>
        <taxon>Streptomycetaceae</taxon>
        <taxon>Streptomyces</taxon>
    </lineage>
</organism>